<comment type="similarity">
    <text evidence="2">Belongs to the OXR1 family.</text>
</comment>
<evidence type="ECO:0000256" key="1">
    <source>
        <dbReference type="ARBA" id="ARBA00004173"/>
    </source>
</evidence>
<name>A0A7S3PHU7_9STRA</name>
<dbReference type="PANTHER" id="PTHR23354:SF62">
    <property type="entry name" value="MUSTARD, ISOFORM V"/>
    <property type="match status" value="1"/>
</dbReference>
<accession>A0A7S3PHU7</accession>
<dbReference type="EMBL" id="HBIN01011056">
    <property type="protein sequence ID" value="CAE0438038.1"/>
    <property type="molecule type" value="Transcribed_RNA"/>
</dbReference>
<evidence type="ECO:0000259" key="5">
    <source>
        <dbReference type="PROSITE" id="PS51886"/>
    </source>
</evidence>
<evidence type="ECO:0000313" key="6">
    <source>
        <dbReference type="EMBL" id="CAE0438038.1"/>
    </source>
</evidence>
<gene>
    <name evidence="6" type="ORF">ASTO00021_LOCUS8290</name>
</gene>
<feature type="domain" description="TLDc" evidence="5">
    <location>
        <begin position="118"/>
        <end position="293"/>
    </location>
</feature>
<evidence type="ECO:0000256" key="3">
    <source>
        <dbReference type="ARBA" id="ARBA00023128"/>
    </source>
</evidence>
<dbReference type="PANTHER" id="PTHR23354">
    <property type="entry name" value="NUCLEOLAR PROTEIN 7/ESTROGEN RECEPTOR COACTIVATOR-RELATED"/>
    <property type="match status" value="1"/>
</dbReference>
<organism evidence="6">
    <name type="scientific">Aplanochytrium stocchinoi</name>
    <dbReference type="NCBI Taxonomy" id="215587"/>
    <lineage>
        <taxon>Eukaryota</taxon>
        <taxon>Sar</taxon>
        <taxon>Stramenopiles</taxon>
        <taxon>Bigyra</taxon>
        <taxon>Labyrinthulomycetes</taxon>
        <taxon>Thraustochytrida</taxon>
        <taxon>Thraustochytriidae</taxon>
        <taxon>Aplanochytrium</taxon>
    </lineage>
</organism>
<protein>
    <recommendedName>
        <fullName evidence="4">Oxidation resistance protein 1</fullName>
    </recommendedName>
</protein>
<comment type="subcellular location">
    <subcellularLocation>
        <location evidence="1">Mitochondrion</location>
    </subcellularLocation>
</comment>
<keyword evidence="3" id="KW-0496">Mitochondrion</keyword>
<dbReference type="PROSITE" id="PS51886">
    <property type="entry name" value="TLDC"/>
    <property type="match status" value="1"/>
</dbReference>
<reference evidence="6" key="1">
    <citation type="submission" date="2021-01" db="EMBL/GenBank/DDBJ databases">
        <authorList>
            <person name="Corre E."/>
            <person name="Pelletier E."/>
            <person name="Niang G."/>
            <person name="Scheremetjew M."/>
            <person name="Finn R."/>
            <person name="Kale V."/>
            <person name="Holt S."/>
            <person name="Cochrane G."/>
            <person name="Meng A."/>
            <person name="Brown T."/>
            <person name="Cohen L."/>
        </authorList>
    </citation>
    <scope>NUCLEOTIDE SEQUENCE</scope>
    <source>
        <strain evidence="6">GSBS06</strain>
    </source>
</reference>
<dbReference type="AlphaFoldDB" id="A0A7S3PHU7"/>
<sequence length="421" mass="47605">MTVISSGYKIDLDVKVDDRVLKSVTTVESDDDLDKNIGAKLRQEENSIMNVKKKNLFSKLGTLRLMKRLSSLFKENNKKFRRKLKKASKSKPVETSSSVFAEADEPLYPEVIGARQSSILSKEHQRLLMKALPYRKRVCFWQMIYGSDEDGLSLPRMYDSAADEEETLMIIRTVDGDVFGVFVTETWRKHGGRSFYGTGESFVFSCGNVNVSKTEKFPENYFKLYRWTGINECFMSSCESHIAIGAGGEGFAICLDSSFHGSSRSCETFESPSFVSSDGYSFSVQSIELFCFPACKAHAEHLHTHATNPKLYKSLLSQEEENEISSKKKSVDINDTKYNQYNNTLQGADARHMLAQFRHECGAFGRHVLNSDADSGNHCNPIYEKFPETVSEKRDNTPFNGIFEIKRGLTEPSLLNSSYMT</sequence>
<evidence type="ECO:0000256" key="4">
    <source>
        <dbReference type="ARBA" id="ARBA00040604"/>
    </source>
</evidence>
<evidence type="ECO:0000256" key="2">
    <source>
        <dbReference type="ARBA" id="ARBA00009540"/>
    </source>
</evidence>
<dbReference type="SMART" id="SM00584">
    <property type="entry name" value="TLDc"/>
    <property type="match status" value="1"/>
</dbReference>
<dbReference type="GO" id="GO:0005739">
    <property type="term" value="C:mitochondrion"/>
    <property type="evidence" value="ECO:0007669"/>
    <property type="project" value="UniProtKB-SubCell"/>
</dbReference>
<dbReference type="Pfam" id="PF07534">
    <property type="entry name" value="TLD"/>
    <property type="match status" value="1"/>
</dbReference>
<proteinExistence type="inferred from homology"/>
<dbReference type="InterPro" id="IPR006571">
    <property type="entry name" value="TLDc_dom"/>
</dbReference>